<keyword evidence="4" id="KW-0804">Transcription</keyword>
<evidence type="ECO:0000313" key="7">
    <source>
        <dbReference type="Proteomes" id="UP000253782"/>
    </source>
</evidence>
<evidence type="ECO:0000313" key="6">
    <source>
        <dbReference type="EMBL" id="RDD79812.1"/>
    </source>
</evidence>
<feature type="domain" description="HTH lysR-type" evidence="5">
    <location>
        <begin position="1"/>
        <end position="58"/>
    </location>
</feature>
<comment type="similarity">
    <text evidence="1">Belongs to the LysR transcriptional regulatory family.</text>
</comment>
<dbReference type="GO" id="GO:0003700">
    <property type="term" value="F:DNA-binding transcription factor activity"/>
    <property type="evidence" value="ECO:0007669"/>
    <property type="project" value="InterPro"/>
</dbReference>
<dbReference type="Gene3D" id="1.10.10.10">
    <property type="entry name" value="Winged helix-like DNA-binding domain superfamily/Winged helix DNA-binding domain"/>
    <property type="match status" value="1"/>
</dbReference>
<dbReference type="InterPro" id="IPR036390">
    <property type="entry name" value="WH_DNA-bd_sf"/>
</dbReference>
<proteinExistence type="inferred from homology"/>
<protein>
    <submittedName>
        <fullName evidence="6">LysR family transcriptional regulator</fullName>
    </submittedName>
</protein>
<dbReference type="PANTHER" id="PTHR30537">
    <property type="entry name" value="HTH-TYPE TRANSCRIPTIONAL REGULATOR"/>
    <property type="match status" value="1"/>
</dbReference>
<dbReference type="EMBL" id="QQAH01000024">
    <property type="protein sequence ID" value="RDD79812.1"/>
    <property type="molecule type" value="Genomic_DNA"/>
</dbReference>
<accession>A0A369UGF6</accession>
<dbReference type="GO" id="GO:0043565">
    <property type="term" value="F:sequence-specific DNA binding"/>
    <property type="evidence" value="ECO:0007669"/>
    <property type="project" value="TreeGrafter"/>
</dbReference>
<organism evidence="6 7">
    <name type="scientific">Dyella tabacisoli</name>
    <dbReference type="NCBI Taxonomy" id="2282381"/>
    <lineage>
        <taxon>Bacteria</taxon>
        <taxon>Pseudomonadati</taxon>
        <taxon>Pseudomonadota</taxon>
        <taxon>Gammaproteobacteria</taxon>
        <taxon>Lysobacterales</taxon>
        <taxon>Rhodanobacteraceae</taxon>
        <taxon>Dyella</taxon>
    </lineage>
</organism>
<dbReference type="InterPro" id="IPR000847">
    <property type="entry name" value="LysR_HTH_N"/>
</dbReference>
<dbReference type="Pfam" id="PF03466">
    <property type="entry name" value="LysR_substrate"/>
    <property type="match status" value="1"/>
</dbReference>
<dbReference type="InterPro" id="IPR058163">
    <property type="entry name" value="LysR-type_TF_proteobact-type"/>
</dbReference>
<dbReference type="InterPro" id="IPR005119">
    <property type="entry name" value="LysR_subst-bd"/>
</dbReference>
<evidence type="ECO:0000256" key="1">
    <source>
        <dbReference type="ARBA" id="ARBA00009437"/>
    </source>
</evidence>
<dbReference type="OrthoDB" id="9810065at2"/>
<dbReference type="GO" id="GO:0006351">
    <property type="term" value="P:DNA-templated transcription"/>
    <property type="evidence" value="ECO:0007669"/>
    <property type="project" value="TreeGrafter"/>
</dbReference>
<dbReference type="PROSITE" id="PS50931">
    <property type="entry name" value="HTH_LYSR"/>
    <property type="match status" value="1"/>
</dbReference>
<dbReference type="Pfam" id="PF00126">
    <property type="entry name" value="HTH_1"/>
    <property type="match status" value="1"/>
</dbReference>
<dbReference type="Gene3D" id="3.40.190.290">
    <property type="match status" value="1"/>
</dbReference>
<dbReference type="SUPFAM" id="SSF46785">
    <property type="entry name" value="Winged helix' DNA-binding domain"/>
    <property type="match status" value="1"/>
</dbReference>
<dbReference type="CDD" id="cd08422">
    <property type="entry name" value="PBP2_CrgA_like"/>
    <property type="match status" value="1"/>
</dbReference>
<reference evidence="6 7" key="1">
    <citation type="submission" date="2018-07" db="EMBL/GenBank/DDBJ databases">
        <title>Dyella tabacisoli L4-6T, whole genome shotgun sequence.</title>
        <authorList>
            <person name="Zhou X.-K."/>
            <person name="Li W.-J."/>
            <person name="Duan Y.-Q."/>
        </authorList>
    </citation>
    <scope>NUCLEOTIDE SEQUENCE [LARGE SCALE GENOMIC DNA]</scope>
    <source>
        <strain evidence="6 7">L4-6</strain>
    </source>
</reference>
<sequence length="300" mass="32699">MSLDRLHAFLAVAEAGSFTAAAKKLGMGKNQLCLQVARLEKELATALFIRTTRRVVPTEAGINLQLACTSPLQNLYTAIGEFVDGTTRLSGVLRVTVPSDYAMSVIGPAFAAFSLLHPQLHLELITESRVLDLVSERIDLAVRLGWPEDSSMKSLKIGEFALFVAAAPAYLAQAGTPEHPSQLANHRWVALTLLRTPLWWQFKGPDGAHCDVRMRSGLSTNTPEGLLGLLRGGAGLSVVTDFSVAHDLQCGALRCVLPDWQLPTCGIYLIWPNTRNEQPKVRALIDFLRSWFLGNAGELS</sequence>
<dbReference type="Proteomes" id="UP000253782">
    <property type="component" value="Unassembled WGS sequence"/>
</dbReference>
<gene>
    <name evidence="6" type="ORF">DVJ77_20320</name>
</gene>
<dbReference type="InterPro" id="IPR036388">
    <property type="entry name" value="WH-like_DNA-bd_sf"/>
</dbReference>
<evidence type="ECO:0000256" key="4">
    <source>
        <dbReference type="ARBA" id="ARBA00023163"/>
    </source>
</evidence>
<dbReference type="PANTHER" id="PTHR30537:SF66">
    <property type="entry name" value="IRON-REGULATED VIRULENCE REGULATORY PROTEIN IRGB"/>
    <property type="match status" value="1"/>
</dbReference>
<keyword evidence="3" id="KW-0238">DNA-binding</keyword>
<keyword evidence="7" id="KW-1185">Reference proteome</keyword>
<evidence type="ECO:0000256" key="2">
    <source>
        <dbReference type="ARBA" id="ARBA00023015"/>
    </source>
</evidence>
<comment type="caution">
    <text evidence="6">The sequence shown here is derived from an EMBL/GenBank/DDBJ whole genome shotgun (WGS) entry which is preliminary data.</text>
</comment>
<dbReference type="SUPFAM" id="SSF53850">
    <property type="entry name" value="Periplasmic binding protein-like II"/>
    <property type="match status" value="1"/>
</dbReference>
<name>A0A369UGF6_9GAMM</name>
<evidence type="ECO:0000259" key="5">
    <source>
        <dbReference type="PROSITE" id="PS50931"/>
    </source>
</evidence>
<keyword evidence="2" id="KW-0805">Transcription regulation</keyword>
<dbReference type="AlphaFoldDB" id="A0A369UGF6"/>
<evidence type="ECO:0000256" key="3">
    <source>
        <dbReference type="ARBA" id="ARBA00023125"/>
    </source>
</evidence>